<keyword evidence="3" id="KW-1185">Reference proteome</keyword>
<proteinExistence type="predicted"/>
<accession>A0A8H6RTW1</accession>
<dbReference type="PANTHER" id="PTHR35205">
    <property type="entry name" value="NB-ARC AND TPR DOMAIN PROTEIN"/>
    <property type="match status" value="1"/>
</dbReference>
<name>A0A8H6RTW1_9PEZI</name>
<dbReference type="InterPro" id="IPR056681">
    <property type="entry name" value="DUF7779"/>
</dbReference>
<evidence type="ECO:0000259" key="1">
    <source>
        <dbReference type="Pfam" id="PF25000"/>
    </source>
</evidence>
<evidence type="ECO:0000313" key="2">
    <source>
        <dbReference type="EMBL" id="KAF7197394.1"/>
    </source>
</evidence>
<protein>
    <recommendedName>
        <fullName evidence="1">DUF7779 domain-containing protein</fullName>
    </recommendedName>
</protein>
<dbReference type="InterPro" id="IPR027417">
    <property type="entry name" value="P-loop_NTPase"/>
</dbReference>
<feature type="non-terminal residue" evidence="2">
    <location>
        <position position="1"/>
    </location>
</feature>
<dbReference type="Gene3D" id="3.40.50.300">
    <property type="entry name" value="P-loop containing nucleotide triphosphate hydrolases"/>
    <property type="match status" value="1"/>
</dbReference>
<dbReference type="Gene3D" id="1.25.40.10">
    <property type="entry name" value="Tetratricopeptide repeat domain"/>
    <property type="match status" value="1"/>
</dbReference>
<comment type="caution">
    <text evidence="2">The sequence shown here is derived from an EMBL/GenBank/DDBJ whole genome shotgun (WGS) entry which is preliminary data.</text>
</comment>
<sequence>LVGETLAKTGYGDIEVLIGADCNHNNLCDLRKVPSFPDAMRFLHTVVETTSTPLAANNDNTASNWSDVLRTKPQVPEESSLSISISSQRSSLAPILDKFELPQKKALLPCFMVEGRTRNRDFCGRSEVLQQLDQRLLPGQGAPAGQRHVAIFGKPGEGKTAIANEFVFTRRNEFDAVFWIRAESEAKLKQGCYPRTLDMDHLANITNALQLQSQAAGSEASTESREIAKAWLMNAVKEGIADVEHANWLLVLDNCNDIDLVNDLWEVLEFGPVLMTSTNPKSAMALSENQLSINLKGFTESQSIELLEHIAKLRISSDQVSEARAIVHQLGGWALALRQMACLIRYEHLSLREFKQRYESLEERTELQQRETHGPSESYPFTVASILAKDALSTRSLALLEVCSMLDPDTIHEELFASTQQMSGILSDFSIYKKGTYYSDRAEIIRLSLVGVDPDTNVWTIHRMVQEAIRGQLTMQRFQATFGFATKLVCNAWGLEKPAEQRHSVKLWAHRSKWFPHILRLQELYQSYAGAGCIEPSRELAQILSEGGTYQHEISMLHVAGVMLRAAKSVFESLAETEIRDIQAMDILSDIYYGLGAWANETNHGEECLMFNKSLVALRCDLLKRGEPLSLRTAMAYNQRGTGHMMMKNYTSAIEDFTSSRAHFKTLNLDVKCADSIPTVNLAVAYWLTGDLTTANGLLEEGLAAREAAFGKHDTDSFRTGRFLHTLGNLRYDQSATASDPAESVRLMEESYRYHQRALSQYQSTIGIHHHRTADVCHRVADHCIQRKSFDQARQFIEQAFRIWYVDEASFRNEIARTTFLKARLEDHVGNNFEAEALRKQAAELRSIILKEQHKKSASDLESKDFDELVTFWSR</sequence>
<dbReference type="OrthoDB" id="6161812at2759"/>
<feature type="domain" description="DUF7779" evidence="1">
    <location>
        <begin position="390"/>
        <end position="477"/>
    </location>
</feature>
<dbReference type="SUPFAM" id="SSF52540">
    <property type="entry name" value="P-loop containing nucleoside triphosphate hydrolases"/>
    <property type="match status" value="1"/>
</dbReference>
<dbReference type="Pfam" id="PF25000">
    <property type="entry name" value="DUF7779"/>
    <property type="match status" value="1"/>
</dbReference>
<dbReference type="SUPFAM" id="SSF48452">
    <property type="entry name" value="TPR-like"/>
    <property type="match status" value="1"/>
</dbReference>
<dbReference type="AlphaFoldDB" id="A0A8H6RTW1"/>
<dbReference type="Proteomes" id="UP000660729">
    <property type="component" value="Unassembled WGS sequence"/>
</dbReference>
<organism evidence="2 3">
    <name type="scientific">Pseudocercospora fuligena</name>
    <dbReference type="NCBI Taxonomy" id="685502"/>
    <lineage>
        <taxon>Eukaryota</taxon>
        <taxon>Fungi</taxon>
        <taxon>Dikarya</taxon>
        <taxon>Ascomycota</taxon>
        <taxon>Pezizomycotina</taxon>
        <taxon>Dothideomycetes</taxon>
        <taxon>Dothideomycetidae</taxon>
        <taxon>Mycosphaerellales</taxon>
        <taxon>Mycosphaerellaceae</taxon>
        <taxon>Pseudocercospora</taxon>
    </lineage>
</organism>
<dbReference type="GO" id="GO:0043531">
    <property type="term" value="F:ADP binding"/>
    <property type="evidence" value="ECO:0007669"/>
    <property type="project" value="InterPro"/>
</dbReference>
<gene>
    <name evidence="2" type="ORF">HII31_01204</name>
</gene>
<dbReference type="PANTHER" id="PTHR35205:SF1">
    <property type="entry name" value="ZU5 DOMAIN-CONTAINING PROTEIN"/>
    <property type="match status" value="1"/>
</dbReference>
<dbReference type="EMBL" id="JABCIY010000015">
    <property type="protein sequence ID" value="KAF7197394.1"/>
    <property type="molecule type" value="Genomic_DNA"/>
</dbReference>
<dbReference type="InterPro" id="IPR011990">
    <property type="entry name" value="TPR-like_helical_dom_sf"/>
</dbReference>
<evidence type="ECO:0000313" key="3">
    <source>
        <dbReference type="Proteomes" id="UP000660729"/>
    </source>
</evidence>
<reference evidence="2" key="1">
    <citation type="submission" date="2020-04" db="EMBL/GenBank/DDBJ databases">
        <title>Draft genome resource of the tomato pathogen Pseudocercospora fuligena.</title>
        <authorList>
            <person name="Zaccaron A."/>
        </authorList>
    </citation>
    <scope>NUCLEOTIDE SEQUENCE</scope>
    <source>
        <strain evidence="2">PF001</strain>
    </source>
</reference>